<reference evidence="8" key="2">
    <citation type="submission" date="2025-09" db="UniProtKB">
        <authorList>
            <consortium name="Ensembl"/>
        </authorList>
    </citation>
    <scope>IDENTIFICATION</scope>
</reference>
<evidence type="ECO:0000256" key="2">
    <source>
        <dbReference type="ARBA" id="ARBA00022598"/>
    </source>
</evidence>
<dbReference type="AlphaFoldDB" id="A0A8C7IPF5"/>
<dbReference type="Gene3D" id="3.30.1360.30">
    <property type="entry name" value="GAD-like domain"/>
    <property type="match status" value="1"/>
</dbReference>
<keyword evidence="4" id="KW-0067">ATP-binding</keyword>
<proteinExistence type="inferred from homology"/>
<dbReference type="InterPro" id="IPR045864">
    <property type="entry name" value="aa-tRNA-synth_II/BPL/LPL"/>
</dbReference>
<sequence length="415" mass="46734">GQENKKMPTGEVEVLAESVEILNVCHKLPCEIKDFVKVSRLYDYAYIINLNPFGCNIYQVSGKTPMQTYFQLAQCYRDEGSKPDRQPARIHPGNNAWPVEKGYFSTPLPCMMYEEAMKDYGGDMPDTRFAIVWSKYFKMILCFFGEALNQPGSCFQAMCVPDGAVSTVKLKPIFFLQTLDLKWHSNQCILKINIYFFHDDCSFESPDFHYFLPQCPLLGKLRLQCAETLEGSSMAVGNPSAFHFLWVVDFPLFLPKEDDPEQLDSAHHPFTEPLPEDTHLLHSQCEIGGGSILIHKASEQQHVLETILKDDPSLLSHLLEALDSGAPPHGGIAWGLDRLVSIIVGTPSIRDVIAFPNSFRGHDLMNHAPDFVSENELKPYHISVNWPLAPFLKFSFFASLQLFSGAAPLLVKLLS</sequence>
<evidence type="ECO:0000256" key="6">
    <source>
        <dbReference type="ARBA" id="ARBA00023146"/>
    </source>
</evidence>
<evidence type="ECO:0000313" key="9">
    <source>
        <dbReference type="Proteomes" id="UP000694557"/>
    </source>
</evidence>
<evidence type="ECO:0000313" key="8">
    <source>
        <dbReference type="Ensembl" id="ENSOKIP00005075900.1"/>
    </source>
</evidence>
<evidence type="ECO:0000256" key="3">
    <source>
        <dbReference type="ARBA" id="ARBA00022741"/>
    </source>
</evidence>
<dbReference type="SUPFAM" id="SSF55681">
    <property type="entry name" value="Class II aaRS and biotin synthetases"/>
    <property type="match status" value="1"/>
</dbReference>
<dbReference type="Gene3D" id="3.30.930.10">
    <property type="entry name" value="Bira Bifunctional Protein, Domain 2"/>
    <property type="match status" value="1"/>
</dbReference>
<evidence type="ECO:0000256" key="1">
    <source>
        <dbReference type="ARBA" id="ARBA00006303"/>
    </source>
</evidence>
<dbReference type="Pfam" id="PF00152">
    <property type="entry name" value="tRNA-synt_2"/>
    <property type="match status" value="1"/>
</dbReference>
<dbReference type="Proteomes" id="UP000694557">
    <property type="component" value="Unassembled WGS sequence"/>
</dbReference>
<dbReference type="PANTHER" id="PTHR22594">
    <property type="entry name" value="ASPARTYL/LYSYL-TRNA SYNTHETASE"/>
    <property type="match status" value="1"/>
</dbReference>
<reference evidence="8" key="1">
    <citation type="submission" date="2025-08" db="UniProtKB">
        <authorList>
            <consortium name="Ensembl"/>
        </authorList>
    </citation>
    <scope>IDENTIFICATION</scope>
</reference>
<evidence type="ECO:0000256" key="5">
    <source>
        <dbReference type="ARBA" id="ARBA00022917"/>
    </source>
</evidence>
<name>A0A8C7IPF5_ONCKI</name>
<dbReference type="GeneTree" id="ENSGT01030000234618"/>
<dbReference type="PRINTS" id="PR01042">
    <property type="entry name" value="TRNASYNTHASP"/>
</dbReference>
<gene>
    <name evidence="8" type="primary">DARS2</name>
</gene>
<keyword evidence="2" id="KW-0436">Ligase</keyword>
<dbReference type="GO" id="GO:0005524">
    <property type="term" value="F:ATP binding"/>
    <property type="evidence" value="ECO:0007669"/>
    <property type="project" value="UniProtKB-KW"/>
</dbReference>
<dbReference type="GO" id="GO:0006422">
    <property type="term" value="P:aspartyl-tRNA aminoacylation"/>
    <property type="evidence" value="ECO:0007669"/>
    <property type="project" value="TreeGrafter"/>
</dbReference>
<keyword evidence="9" id="KW-1185">Reference proteome</keyword>
<organism evidence="8 9">
    <name type="scientific">Oncorhynchus kisutch</name>
    <name type="common">Coho salmon</name>
    <name type="synonym">Salmo kisutch</name>
    <dbReference type="NCBI Taxonomy" id="8019"/>
    <lineage>
        <taxon>Eukaryota</taxon>
        <taxon>Metazoa</taxon>
        <taxon>Chordata</taxon>
        <taxon>Craniata</taxon>
        <taxon>Vertebrata</taxon>
        <taxon>Euteleostomi</taxon>
        <taxon>Actinopterygii</taxon>
        <taxon>Neopterygii</taxon>
        <taxon>Teleostei</taxon>
        <taxon>Protacanthopterygii</taxon>
        <taxon>Salmoniformes</taxon>
        <taxon>Salmonidae</taxon>
        <taxon>Salmoninae</taxon>
        <taxon>Oncorhynchus</taxon>
    </lineage>
</organism>
<accession>A0A8C7IPF5</accession>
<keyword evidence="5" id="KW-0648">Protein biosynthesis</keyword>
<keyword evidence="3" id="KW-0547">Nucleotide-binding</keyword>
<evidence type="ECO:0000256" key="4">
    <source>
        <dbReference type="ARBA" id="ARBA00022840"/>
    </source>
</evidence>
<dbReference type="GO" id="GO:0004815">
    <property type="term" value="F:aspartate-tRNA ligase activity"/>
    <property type="evidence" value="ECO:0007669"/>
    <property type="project" value="TreeGrafter"/>
</dbReference>
<dbReference type="InterPro" id="IPR002312">
    <property type="entry name" value="Asp/Asn-tRNA-synth_IIb"/>
</dbReference>
<evidence type="ECO:0000259" key="7">
    <source>
        <dbReference type="Pfam" id="PF00152"/>
    </source>
</evidence>
<dbReference type="GO" id="GO:0005739">
    <property type="term" value="C:mitochondrion"/>
    <property type="evidence" value="ECO:0007669"/>
    <property type="project" value="TreeGrafter"/>
</dbReference>
<feature type="domain" description="Aminoacyl-tRNA synthetase class II (D/K/N)" evidence="7">
    <location>
        <begin position="104"/>
        <end position="357"/>
    </location>
</feature>
<dbReference type="PANTHER" id="PTHR22594:SF5">
    <property type="entry name" value="ASPARTATE--TRNA LIGASE, MITOCHONDRIAL"/>
    <property type="match status" value="1"/>
</dbReference>
<dbReference type="InterPro" id="IPR004364">
    <property type="entry name" value="Aa-tRNA-synt_II"/>
</dbReference>
<comment type="similarity">
    <text evidence="1">Belongs to the class-II aminoacyl-tRNA synthetase family. Type 1 subfamily.</text>
</comment>
<protein>
    <submittedName>
        <fullName evidence="8">Aspartyl-tRNA synthetase 2, mitochondrial</fullName>
    </submittedName>
</protein>
<dbReference type="InterPro" id="IPR004115">
    <property type="entry name" value="GAD-like_sf"/>
</dbReference>
<keyword evidence="6" id="KW-0030">Aminoacyl-tRNA synthetase</keyword>
<dbReference type="Ensembl" id="ENSOKIT00005080887.1">
    <property type="protein sequence ID" value="ENSOKIP00005075900.1"/>
    <property type="gene ID" value="ENSOKIG00005032126.1"/>
</dbReference>